<feature type="non-terminal residue" evidence="1">
    <location>
        <position position="115"/>
    </location>
</feature>
<organism evidence="1">
    <name type="scientific">marine sediment metagenome</name>
    <dbReference type="NCBI Taxonomy" id="412755"/>
    <lineage>
        <taxon>unclassified sequences</taxon>
        <taxon>metagenomes</taxon>
        <taxon>ecological metagenomes</taxon>
    </lineage>
</organism>
<gene>
    <name evidence="1" type="ORF">S01H4_26687</name>
</gene>
<accession>X1C0K2</accession>
<protein>
    <submittedName>
        <fullName evidence="1">Uncharacterized protein</fullName>
    </submittedName>
</protein>
<name>X1C0K2_9ZZZZ</name>
<sequence length="115" mass="13095">MAEEIKTTEELFGEPEIGTTEEIFGVPTSKEMAFVAAPEPSFGQKWKEYFFPPTGRWTDPTRYEKFYNITKFPAQTSLKMLGSVVRRMNQFITEVSPAPEAMKTTATLNPKALYD</sequence>
<dbReference type="AlphaFoldDB" id="X1C0K2"/>
<dbReference type="EMBL" id="BART01012911">
    <property type="protein sequence ID" value="GAG86887.1"/>
    <property type="molecule type" value="Genomic_DNA"/>
</dbReference>
<proteinExistence type="predicted"/>
<reference evidence="1" key="1">
    <citation type="journal article" date="2014" name="Front. Microbiol.">
        <title>High frequency of phylogenetically diverse reductive dehalogenase-homologous genes in deep subseafloor sedimentary metagenomes.</title>
        <authorList>
            <person name="Kawai M."/>
            <person name="Futagami T."/>
            <person name="Toyoda A."/>
            <person name="Takaki Y."/>
            <person name="Nishi S."/>
            <person name="Hori S."/>
            <person name="Arai W."/>
            <person name="Tsubouchi T."/>
            <person name="Morono Y."/>
            <person name="Uchiyama I."/>
            <person name="Ito T."/>
            <person name="Fujiyama A."/>
            <person name="Inagaki F."/>
            <person name="Takami H."/>
        </authorList>
    </citation>
    <scope>NUCLEOTIDE SEQUENCE</scope>
    <source>
        <strain evidence="1">Expedition CK06-06</strain>
    </source>
</reference>
<evidence type="ECO:0000313" key="1">
    <source>
        <dbReference type="EMBL" id="GAG86887.1"/>
    </source>
</evidence>
<comment type="caution">
    <text evidence="1">The sequence shown here is derived from an EMBL/GenBank/DDBJ whole genome shotgun (WGS) entry which is preliminary data.</text>
</comment>